<proteinExistence type="predicted"/>
<organism evidence="1 2">
    <name type="scientific">Heterostelium pallidum (strain ATCC 26659 / Pp 5 / PN500)</name>
    <name type="common">Cellular slime mold</name>
    <name type="synonym">Polysphondylium pallidum</name>
    <dbReference type="NCBI Taxonomy" id="670386"/>
    <lineage>
        <taxon>Eukaryota</taxon>
        <taxon>Amoebozoa</taxon>
        <taxon>Evosea</taxon>
        <taxon>Eumycetozoa</taxon>
        <taxon>Dictyostelia</taxon>
        <taxon>Acytosteliales</taxon>
        <taxon>Acytosteliaceae</taxon>
        <taxon>Heterostelium</taxon>
    </lineage>
</organism>
<dbReference type="RefSeq" id="XP_020438701.1">
    <property type="nucleotide sequence ID" value="XM_020571427.1"/>
</dbReference>
<accession>D3AWC3</accession>
<keyword evidence="2" id="KW-1185">Reference proteome</keyword>
<dbReference type="InParanoid" id="D3AWC3"/>
<dbReference type="AlphaFoldDB" id="D3AWC3"/>
<protein>
    <submittedName>
        <fullName evidence="1">Uncharacterized protein</fullName>
    </submittedName>
</protein>
<sequence>MASIFESYEGEIKDAFRQFDQIVQQFSNLSTANCLHYVYFIKLTEYRSETSGIRQVGETVVIDRE</sequence>
<reference evidence="1 2" key="1">
    <citation type="journal article" date="2011" name="Genome Res.">
        <title>Phylogeny-wide analysis of social amoeba genomes highlights ancient origins for complex intercellular communication.</title>
        <authorList>
            <person name="Heidel A.J."/>
            <person name="Lawal H.M."/>
            <person name="Felder M."/>
            <person name="Schilde C."/>
            <person name="Helps N.R."/>
            <person name="Tunggal B."/>
            <person name="Rivero F."/>
            <person name="John U."/>
            <person name="Schleicher M."/>
            <person name="Eichinger L."/>
            <person name="Platzer M."/>
            <person name="Noegel A.A."/>
            <person name="Schaap P."/>
            <person name="Gloeckner G."/>
        </authorList>
    </citation>
    <scope>NUCLEOTIDE SEQUENCE [LARGE SCALE GENOMIC DNA]</scope>
    <source>
        <strain evidence="2">ATCC 26659 / Pp 5 / PN500</strain>
    </source>
</reference>
<dbReference type="EMBL" id="ADBJ01000002">
    <property type="protein sequence ID" value="EFA86596.1"/>
    <property type="molecule type" value="Genomic_DNA"/>
</dbReference>
<comment type="caution">
    <text evidence="1">The sequence shown here is derived from an EMBL/GenBank/DDBJ whole genome shotgun (WGS) entry which is preliminary data.</text>
</comment>
<dbReference type="Proteomes" id="UP000001396">
    <property type="component" value="Unassembled WGS sequence"/>
</dbReference>
<dbReference type="GeneID" id="31355931"/>
<evidence type="ECO:0000313" key="2">
    <source>
        <dbReference type="Proteomes" id="UP000001396"/>
    </source>
</evidence>
<gene>
    <name evidence="1" type="ORF">PPL_00397</name>
</gene>
<name>D3AWC3_HETP5</name>
<evidence type="ECO:0000313" key="1">
    <source>
        <dbReference type="EMBL" id="EFA86596.1"/>
    </source>
</evidence>